<evidence type="ECO:0000313" key="1">
    <source>
        <dbReference type="Proteomes" id="UP000887579"/>
    </source>
</evidence>
<protein>
    <submittedName>
        <fullName evidence="2">F-box domain-containing protein</fullName>
    </submittedName>
</protein>
<organism evidence="1 2">
    <name type="scientific">Panagrolaimus sp. ES5</name>
    <dbReference type="NCBI Taxonomy" id="591445"/>
    <lineage>
        <taxon>Eukaryota</taxon>
        <taxon>Metazoa</taxon>
        <taxon>Ecdysozoa</taxon>
        <taxon>Nematoda</taxon>
        <taxon>Chromadorea</taxon>
        <taxon>Rhabditida</taxon>
        <taxon>Tylenchina</taxon>
        <taxon>Panagrolaimomorpha</taxon>
        <taxon>Panagrolaimoidea</taxon>
        <taxon>Panagrolaimidae</taxon>
        <taxon>Panagrolaimus</taxon>
    </lineage>
</organism>
<evidence type="ECO:0000313" key="2">
    <source>
        <dbReference type="WBParaSite" id="ES5_v2.g429.t1"/>
    </source>
</evidence>
<sequence length="135" mass="16010">MITYNAENMVRQNFAFPAPIMDYIFKNVQPQHLIKLYQTCKFFYHKYRRNIILNLEIVDDREAEIWDPTKSVIHKNAASDCNVRLHFKLYYGDDDLTNSINEQIKSKEAGYNNYIADVLKLSDLKKSKLLEKLML</sequence>
<reference evidence="2" key="1">
    <citation type="submission" date="2022-11" db="UniProtKB">
        <authorList>
            <consortium name="WormBaseParasite"/>
        </authorList>
    </citation>
    <scope>IDENTIFICATION</scope>
</reference>
<dbReference type="WBParaSite" id="ES5_v2.g429.t1">
    <property type="protein sequence ID" value="ES5_v2.g429.t1"/>
    <property type="gene ID" value="ES5_v2.g429"/>
</dbReference>
<dbReference type="Proteomes" id="UP000887579">
    <property type="component" value="Unplaced"/>
</dbReference>
<accession>A0AC34GNB2</accession>
<name>A0AC34GNB2_9BILA</name>
<proteinExistence type="predicted"/>